<dbReference type="EMBL" id="LQPI01000060">
    <property type="protein sequence ID" value="ORW18051.1"/>
    <property type="molecule type" value="Genomic_DNA"/>
</dbReference>
<accession>A0A1X1Z4C5</accession>
<organism evidence="1 2">
    <name type="scientific">Mycolicibacter nonchromogenicus</name>
    <name type="common">Mycobacterium nonchromogenicum</name>
    <dbReference type="NCBI Taxonomy" id="1782"/>
    <lineage>
        <taxon>Bacteria</taxon>
        <taxon>Bacillati</taxon>
        <taxon>Actinomycetota</taxon>
        <taxon>Actinomycetes</taxon>
        <taxon>Mycobacteriales</taxon>
        <taxon>Mycobacteriaceae</taxon>
        <taxon>Mycolicibacter</taxon>
    </lineage>
</organism>
<comment type="caution">
    <text evidence="1">The sequence shown here is derived from an EMBL/GenBank/DDBJ whole genome shotgun (WGS) entry which is preliminary data.</text>
</comment>
<evidence type="ECO:0000313" key="1">
    <source>
        <dbReference type="EMBL" id="ORW18051.1"/>
    </source>
</evidence>
<name>A0A1X1Z4C5_MYCNO</name>
<dbReference type="AlphaFoldDB" id="A0A1X1Z4C5"/>
<protein>
    <submittedName>
        <fullName evidence="1">Uncharacterized protein</fullName>
    </submittedName>
</protein>
<sequence>MVTNAGGSTTTQTYIFTPCGEGCLRLEVPGGATRDLHQEGGVWTRTFQGDCSETFDPATLSGTYRCLGEFQIQLTKVD</sequence>
<proteinExistence type="predicted"/>
<keyword evidence="2" id="KW-1185">Reference proteome</keyword>
<gene>
    <name evidence="1" type="ORF">AWC18_16550</name>
</gene>
<dbReference type="Proteomes" id="UP000193108">
    <property type="component" value="Unassembled WGS sequence"/>
</dbReference>
<evidence type="ECO:0000313" key="2">
    <source>
        <dbReference type="Proteomes" id="UP000193108"/>
    </source>
</evidence>
<reference evidence="1 2" key="1">
    <citation type="submission" date="2016-01" db="EMBL/GenBank/DDBJ databases">
        <title>The new phylogeny of the genus Mycobacterium.</title>
        <authorList>
            <person name="Tarcisio F."/>
            <person name="Conor M."/>
            <person name="Antonella G."/>
            <person name="Elisabetta G."/>
            <person name="Giulia F.S."/>
            <person name="Sara T."/>
            <person name="Anna F."/>
            <person name="Clotilde B."/>
            <person name="Roberto B."/>
            <person name="Veronica D.S."/>
            <person name="Fabio R."/>
            <person name="Monica P."/>
            <person name="Olivier J."/>
            <person name="Enrico T."/>
            <person name="Nicola S."/>
        </authorList>
    </citation>
    <scope>NUCLEOTIDE SEQUENCE [LARGE SCALE GENOMIC DNA]</scope>
    <source>
        <strain evidence="1 2">DSM 44164</strain>
    </source>
</reference>